<protein>
    <submittedName>
        <fullName evidence="2">YaeQ family protein</fullName>
    </submittedName>
</protein>
<dbReference type="CDD" id="cd22368">
    <property type="entry name" value="YaeQ-like"/>
    <property type="match status" value="1"/>
</dbReference>
<dbReference type="InterPro" id="IPR038590">
    <property type="entry name" value="YaeQ_sf"/>
</dbReference>
<proteinExistence type="predicted"/>
<dbReference type="Proteomes" id="UP000675920">
    <property type="component" value="Unplaced"/>
</dbReference>
<dbReference type="PIRSF" id="PIRSF011484">
    <property type="entry name" value="YaeQ"/>
    <property type="match status" value="1"/>
</dbReference>
<name>A0A8B6X4A0_9BURK</name>
<dbReference type="PANTHER" id="PTHR38784:SF1">
    <property type="entry name" value="SUCROSE PHOSPHORYLASE"/>
    <property type="match status" value="1"/>
</dbReference>
<dbReference type="InterPro" id="IPR009822">
    <property type="entry name" value="YaeQ"/>
</dbReference>
<evidence type="ECO:0000313" key="1">
    <source>
        <dbReference type="Proteomes" id="UP000675920"/>
    </source>
</evidence>
<accession>A0A8B6X4A0</accession>
<keyword evidence="1" id="KW-1185">Reference proteome</keyword>
<organism evidence="1 2">
    <name type="scientific">Derxia gummosa DSM 723</name>
    <dbReference type="NCBI Taxonomy" id="1121388"/>
    <lineage>
        <taxon>Bacteria</taxon>
        <taxon>Pseudomonadati</taxon>
        <taxon>Pseudomonadota</taxon>
        <taxon>Betaproteobacteria</taxon>
        <taxon>Burkholderiales</taxon>
        <taxon>Alcaligenaceae</taxon>
        <taxon>Derxia</taxon>
    </lineage>
</organism>
<dbReference type="Pfam" id="PF07152">
    <property type="entry name" value="YaeQ"/>
    <property type="match status" value="1"/>
</dbReference>
<dbReference type="SMART" id="SM01322">
    <property type="entry name" value="YaeQ"/>
    <property type="match status" value="1"/>
</dbReference>
<dbReference type="SUPFAM" id="SSF52980">
    <property type="entry name" value="Restriction endonuclease-like"/>
    <property type="match status" value="1"/>
</dbReference>
<dbReference type="OrthoDB" id="5293309at2"/>
<dbReference type="AlphaFoldDB" id="A0A8B6X4A0"/>
<dbReference type="Gene3D" id="3.10.640.10">
    <property type="entry name" value="Restriction endonuclease-like alpha-beta roll domain"/>
    <property type="match status" value="1"/>
</dbReference>
<dbReference type="RefSeq" id="WP_028311261.1">
    <property type="nucleotide sequence ID" value="NZ_AXWS01000008.1"/>
</dbReference>
<dbReference type="PANTHER" id="PTHR38784">
    <property type="entry name" value="SUCROSE PHOSPHORYLASE"/>
    <property type="match status" value="1"/>
</dbReference>
<sequence length="182" mass="20524">MALRSTVFKAQLQVNDLDRHYYASHALTLARHPSETDERLMVRLLAFGLNADESLLFGAGLSTDDEADLWQRDYTGRITLWIDVGLPDPRLVKKAAARADRVIVYAYGRTAGLWWDKSRGELERLGNLDVYRLDTELTQTLARLAERAMQFDCTVQDGSVLFSTSDDSYQLSPEPLLRPAGC</sequence>
<evidence type="ECO:0000313" key="2">
    <source>
        <dbReference type="RefSeq" id="WP_028311261.1"/>
    </source>
</evidence>
<dbReference type="InterPro" id="IPR011335">
    <property type="entry name" value="Restrct_endonuc-II-like"/>
</dbReference>
<reference evidence="2" key="1">
    <citation type="submission" date="2025-08" db="UniProtKB">
        <authorList>
            <consortium name="RefSeq"/>
        </authorList>
    </citation>
    <scope>IDENTIFICATION</scope>
</reference>